<dbReference type="Proteomes" id="UP000577408">
    <property type="component" value="Unassembled WGS sequence"/>
</dbReference>
<organism evidence="1 2">
    <name type="scientific">Corynebacterium wankanglinii</name>
    <dbReference type="NCBI Taxonomy" id="2735136"/>
    <lineage>
        <taxon>Bacteria</taxon>
        <taxon>Bacillati</taxon>
        <taxon>Actinomycetota</taxon>
        <taxon>Actinomycetes</taxon>
        <taxon>Mycobacteriales</taxon>
        <taxon>Corynebacteriaceae</taxon>
        <taxon>Corynebacterium</taxon>
    </lineage>
</organism>
<keyword evidence="2" id="KW-1185">Reference proteome</keyword>
<sequence>MVNLYDGMEVGPGNSLLPAGDLPQGMRTTQVSARFHMLAREARPYELARADARRHPRGVLYEIPAAYRAAAHGIENPDMVVLAHGALALYGLRYQVEGKDTVLMHSAAGRNSHGNIRKPSIVRRGCKNEHIWQVRHCGYPLQVASPAAATAQALREIRRASLSDGDTFAGYSPDVVEAITLIDCVRRHLGIAPADILQASKGTVCQRWLTSALAASSNLADSPRETEMRLLARMVCDHFGLHLEEQVVVRDGNRVVTRFDLAIPELRIGIMYDGAHHGEDRQWKKDTEINTDLTVSGWRVLRYTSATLHKLVRQLAALIRELRL</sequence>
<dbReference type="Gene3D" id="3.40.960.10">
    <property type="entry name" value="VSR Endonuclease"/>
    <property type="match status" value="1"/>
</dbReference>
<dbReference type="EMBL" id="JABFED010000001">
    <property type="protein sequence ID" value="MBA1836438.1"/>
    <property type="molecule type" value="Genomic_DNA"/>
</dbReference>
<evidence type="ECO:0008006" key="3">
    <source>
        <dbReference type="Google" id="ProtNLM"/>
    </source>
</evidence>
<comment type="caution">
    <text evidence="1">The sequence shown here is derived from an EMBL/GenBank/DDBJ whole genome shotgun (WGS) entry which is preliminary data.</text>
</comment>
<evidence type="ECO:0000313" key="2">
    <source>
        <dbReference type="Proteomes" id="UP000577408"/>
    </source>
</evidence>
<reference evidence="1 2" key="1">
    <citation type="submission" date="2020-05" db="EMBL/GenBank/DDBJ databases">
        <title>Descriptions of Corynebacterium xxxx sp. nov., Corynebacterium yyyy sp. nov. and Corynebacterium zzzz sp. nov.</title>
        <authorList>
            <person name="Zhang G."/>
        </authorList>
    </citation>
    <scope>NUCLEOTIDE SEQUENCE [LARGE SCALE GENOMIC DNA]</scope>
    <source>
        <strain evidence="2">zg-913</strain>
    </source>
</reference>
<dbReference type="AlphaFoldDB" id="A0A7V9A0V7"/>
<protein>
    <recommendedName>
        <fullName evidence="3">DUF559 domain-containing protein</fullName>
    </recommendedName>
</protein>
<gene>
    <name evidence="1" type="ORF">HMA55_00665</name>
</gene>
<accession>A0A7V9A0V7</accession>
<proteinExistence type="predicted"/>
<name>A0A7V9A0V7_9CORY</name>
<evidence type="ECO:0000313" key="1">
    <source>
        <dbReference type="EMBL" id="MBA1836438.1"/>
    </source>
</evidence>
<dbReference type="RefSeq" id="WP_181191171.1">
    <property type="nucleotide sequence ID" value="NZ_JABFED010000001.1"/>
</dbReference>